<dbReference type="Proteomes" id="UP001162483">
    <property type="component" value="Unassembled WGS sequence"/>
</dbReference>
<keyword evidence="2" id="KW-1185">Reference proteome</keyword>
<evidence type="ECO:0000313" key="2">
    <source>
        <dbReference type="Proteomes" id="UP001162483"/>
    </source>
</evidence>
<gene>
    <name evidence="1" type="ORF">SPARVUS_LOCUS9078141</name>
</gene>
<comment type="caution">
    <text evidence="1">The sequence shown here is derived from an EMBL/GenBank/DDBJ whole genome shotgun (WGS) entry which is preliminary data.</text>
</comment>
<organism evidence="1 2">
    <name type="scientific">Staurois parvus</name>
    <dbReference type="NCBI Taxonomy" id="386267"/>
    <lineage>
        <taxon>Eukaryota</taxon>
        <taxon>Metazoa</taxon>
        <taxon>Chordata</taxon>
        <taxon>Craniata</taxon>
        <taxon>Vertebrata</taxon>
        <taxon>Euteleostomi</taxon>
        <taxon>Amphibia</taxon>
        <taxon>Batrachia</taxon>
        <taxon>Anura</taxon>
        <taxon>Neobatrachia</taxon>
        <taxon>Ranoidea</taxon>
        <taxon>Ranidae</taxon>
        <taxon>Staurois</taxon>
    </lineage>
</organism>
<evidence type="ECO:0000313" key="1">
    <source>
        <dbReference type="EMBL" id="CAI9579454.1"/>
    </source>
</evidence>
<feature type="non-terminal residue" evidence="1">
    <location>
        <position position="129"/>
    </location>
</feature>
<protein>
    <submittedName>
        <fullName evidence="1">Uncharacterized protein</fullName>
    </submittedName>
</protein>
<proteinExistence type="predicted"/>
<reference evidence="1" key="1">
    <citation type="submission" date="2023-05" db="EMBL/GenBank/DDBJ databases">
        <authorList>
            <person name="Stuckert A."/>
        </authorList>
    </citation>
    <scope>NUCLEOTIDE SEQUENCE</scope>
</reference>
<sequence>MISCVQSQLITWDMYTDHQGTDDQCALMISVAPEVPPVSVHQCQQSVLISATSVPHISAYQCTSMPHISAHLSCLSVSTISASQCHLSMPFSATYQCCQSVPPISASQCRLSVRISAAYQCAPVPPISA</sequence>
<accession>A0ABN9E5G0</accession>
<name>A0ABN9E5G0_9NEOB</name>
<dbReference type="EMBL" id="CATNWA010015095">
    <property type="protein sequence ID" value="CAI9579454.1"/>
    <property type="molecule type" value="Genomic_DNA"/>
</dbReference>